<proteinExistence type="predicted"/>
<dbReference type="AlphaFoldDB" id="A0AA38RGZ7"/>
<gene>
    <name evidence="2" type="ORF">NKR19_g9495</name>
</gene>
<feature type="compositionally biased region" description="Low complexity" evidence="1">
    <location>
        <begin position="250"/>
        <end position="260"/>
    </location>
</feature>
<evidence type="ECO:0000313" key="3">
    <source>
        <dbReference type="Proteomes" id="UP001174691"/>
    </source>
</evidence>
<feature type="region of interest" description="Disordered" evidence="1">
    <location>
        <begin position="844"/>
        <end position="1004"/>
    </location>
</feature>
<feature type="compositionally biased region" description="Acidic residues" evidence="1">
    <location>
        <begin position="864"/>
        <end position="881"/>
    </location>
</feature>
<feature type="compositionally biased region" description="Polar residues" evidence="1">
    <location>
        <begin position="668"/>
        <end position="702"/>
    </location>
</feature>
<accession>A0AA38RGZ7</accession>
<protein>
    <submittedName>
        <fullName evidence="2">Midasin</fullName>
    </submittedName>
</protein>
<feature type="compositionally biased region" description="Acidic residues" evidence="1">
    <location>
        <begin position="990"/>
        <end position="1004"/>
    </location>
</feature>
<sequence length="1004" mass="108628">MAAAPFDPALPSNSFLFDIYADGQAAPIKPKLPSGPCNFADTTPGANGNKCGCRRFWSRQGAARGAFADTANSDQAGWCMCSHHACYHDDFAPGQAPISAVDVFPEQENARPRTNREPLSPMQDIASFQMPTNVPGSMDLDLLNIPGSFAFTNQNVAEPPGVISHSHGQDSSLPDTLNWGTFLASQPGQDGSFPPIPPQCLMPTGPPSTASSSQVRYLRPFAGKGLQTLSGGSAAKSREPLLDRITEASVSPEAAAPSGSDTVHASQVAEDARSSATMTGISRDAFLHISKTVQGHEHRLDRLENTSFSVAGHEECQEKHDHTDLRVTELESRVEEVEKILNNDGSSSIGSARRRLGLEVSDSATASVASVSTTAAGASQMYSQLQALQAQVNHLQSASAPSYNNPWELEVVFLPFPLKGIWIEARDIQAATQAGATARTSGEWTQMPNTGSRAAPEPLSTSVGPAYGDFHGPDWLLPRACAPGGMVDKRLRSRGLVKTVAVRGPDARSVQVAINTAFADVLRVGASDVASRVLVHRVAQIDKPPPLGLQQAWVPLRKIHKDSRLRFLAPAELVTPSLWDYTFLTSSVVMRASGLQRLYITQREAYLQDHPIGYQAWESCWTWQKLRTLTRVYPDSQSSSNGEVPEADAKETCWTWNDRLDEPPSFSRPAQPNRSWARRSSTSPSQQYFTGIQSPLLSNSPAATRAKSPLTLKDRRATRPEHIRTNSLPPAATATGNASPSLPKRRVSSTINPYDRRPSPLIQRSSPRPAHHTTTTTTSFFKRRSSTRSPSFFIPRTTTTPRWSQARLSRSPSLAPFAQGPFDEHRGERRTTPFCYATPYSNAPASARATSRGPVAPTANPYYADDDEEDEGDEGEDEDMGAGDIGSETDPYDSEATNEFSPSREHHLLRLGGGGDGEEGGMDIDVYEDELSDDLSGSGSGSRGGGWRGQQSSRRSNTATRHLAEQDHAHGQVMVVTAPEDEPWPGIEDMSSDGDGENVDPDGM</sequence>
<organism evidence="2 3">
    <name type="scientific">Coniochaeta hoffmannii</name>
    <dbReference type="NCBI Taxonomy" id="91930"/>
    <lineage>
        <taxon>Eukaryota</taxon>
        <taxon>Fungi</taxon>
        <taxon>Dikarya</taxon>
        <taxon>Ascomycota</taxon>
        <taxon>Pezizomycotina</taxon>
        <taxon>Sordariomycetes</taxon>
        <taxon>Sordariomycetidae</taxon>
        <taxon>Coniochaetales</taxon>
        <taxon>Coniochaetaceae</taxon>
        <taxon>Coniochaeta</taxon>
    </lineage>
</organism>
<dbReference type="EMBL" id="JANBVN010000233">
    <property type="protein sequence ID" value="KAJ9131690.1"/>
    <property type="molecule type" value="Genomic_DNA"/>
</dbReference>
<evidence type="ECO:0000313" key="2">
    <source>
        <dbReference type="EMBL" id="KAJ9131690.1"/>
    </source>
</evidence>
<reference evidence="2" key="1">
    <citation type="submission" date="2022-07" db="EMBL/GenBank/DDBJ databases">
        <title>Fungi with potential for degradation of polypropylene.</title>
        <authorList>
            <person name="Gostincar C."/>
        </authorList>
    </citation>
    <scope>NUCLEOTIDE SEQUENCE</scope>
    <source>
        <strain evidence="2">EXF-13287</strain>
    </source>
</reference>
<evidence type="ECO:0000256" key="1">
    <source>
        <dbReference type="SAM" id="MobiDB-lite"/>
    </source>
</evidence>
<feature type="region of interest" description="Disordered" evidence="1">
    <location>
        <begin position="660"/>
        <end position="828"/>
    </location>
</feature>
<name>A0AA38RGZ7_9PEZI</name>
<feature type="compositionally biased region" description="Gly residues" evidence="1">
    <location>
        <begin position="938"/>
        <end position="948"/>
    </location>
</feature>
<feature type="region of interest" description="Disordered" evidence="1">
    <location>
        <begin position="437"/>
        <end position="459"/>
    </location>
</feature>
<feature type="compositionally biased region" description="Polar residues" evidence="1">
    <location>
        <begin position="439"/>
        <end position="452"/>
    </location>
</feature>
<feature type="compositionally biased region" description="Acidic residues" evidence="1">
    <location>
        <begin position="916"/>
        <end position="933"/>
    </location>
</feature>
<feature type="compositionally biased region" description="Polar residues" evidence="1">
    <location>
        <begin position="797"/>
        <end position="812"/>
    </location>
</feature>
<feature type="compositionally biased region" description="Low complexity" evidence="1">
    <location>
        <begin position="787"/>
        <end position="796"/>
    </location>
</feature>
<keyword evidence="3" id="KW-1185">Reference proteome</keyword>
<feature type="region of interest" description="Disordered" evidence="1">
    <location>
        <begin position="250"/>
        <end position="276"/>
    </location>
</feature>
<dbReference type="Proteomes" id="UP001174691">
    <property type="component" value="Unassembled WGS sequence"/>
</dbReference>
<comment type="caution">
    <text evidence="2">The sequence shown here is derived from an EMBL/GenBank/DDBJ whole genome shotgun (WGS) entry which is preliminary data.</text>
</comment>
<feature type="compositionally biased region" description="Basic and acidic residues" evidence="1">
    <location>
        <begin position="712"/>
        <end position="724"/>
    </location>
</feature>
<feature type="compositionally biased region" description="Low complexity" evidence="1">
    <location>
        <begin position="765"/>
        <end position="780"/>
    </location>
</feature>
<feature type="non-terminal residue" evidence="2">
    <location>
        <position position="1004"/>
    </location>
</feature>